<dbReference type="AlphaFoldDB" id="A0A813VT22"/>
<proteinExistence type="predicted"/>
<accession>A0A813VT22</accession>
<evidence type="ECO:0000313" key="4">
    <source>
        <dbReference type="EMBL" id="CAF0841827.1"/>
    </source>
</evidence>
<dbReference type="EMBL" id="CAJNOI010000022">
    <property type="protein sequence ID" value="CAF0841827.1"/>
    <property type="molecule type" value="Genomic_DNA"/>
</dbReference>
<sequence length="173" mass="19613">MTSFNVFIILLLTFIFCRSIKSDHESTTPQLDLNDNNSKENSTELTTPFSNGTTSITTIITSSTTSSTTKSNETILITTTPTTIFPSTVFMNISTTSGVNTLSRQGWWLLVALLITVVVVISIGYIYYNRQQTPYRRFLRNWRSRDDDADNIILQLEQPEIMNGQWPPRISFA</sequence>
<gene>
    <name evidence="4" type="ORF">BJG266_LOCUS7355</name>
</gene>
<dbReference type="Proteomes" id="UP000663877">
    <property type="component" value="Unassembled WGS sequence"/>
</dbReference>
<evidence type="ECO:0000256" key="2">
    <source>
        <dbReference type="SAM" id="Phobius"/>
    </source>
</evidence>
<keyword evidence="2" id="KW-1133">Transmembrane helix</keyword>
<evidence type="ECO:0008006" key="6">
    <source>
        <dbReference type="Google" id="ProtNLM"/>
    </source>
</evidence>
<protein>
    <recommendedName>
        <fullName evidence="6">Mucin-like protein</fullName>
    </recommendedName>
</protein>
<evidence type="ECO:0000313" key="5">
    <source>
        <dbReference type="Proteomes" id="UP000663877"/>
    </source>
</evidence>
<name>A0A813VT22_9BILA</name>
<keyword evidence="2" id="KW-0472">Membrane</keyword>
<keyword evidence="3" id="KW-0732">Signal</keyword>
<feature type="signal peptide" evidence="3">
    <location>
        <begin position="1"/>
        <end position="22"/>
    </location>
</feature>
<feature type="chain" id="PRO_5032544878" description="Mucin-like protein" evidence="3">
    <location>
        <begin position="23"/>
        <end position="173"/>
    </location>
</feature>
<evidence type="ECO:0000256" key="3">
    <source>
        <dbReference type="SAM" id="SignalP"/>
    </source>
</evidence>
<keyword evidence="2" id="KW-0812">Transmembrane</keyword>
<evidence type="ECO:0000256" key="1">
    <source>
        <dbReference type="SAM" id="MobiDB-lite"/>
    </source>
</evidence>
<feature type="compositionally biased region" description="Polar residues" evidence="1">
    <location>
        <begin position="27"/>
        <end position="36"/>
    </location>
</feature>
<feature type="transmembrane region" description="Helical" evidence="2">
    <location>
        <begin position="107"/>
        <end position="128"/>
    </location>
</feature>
<organism evidence="4 5">
    <name type="scientific">Adineta steineri</name>
    <dbReference type="NCBI Taxonomy" id="433720"/>
    <lineage>
        <taxon>Eukaryota</taxon>
        <taxon>Metazoa</taxon>
        <taxon>Spiralia</taxon>
        <taxon>Gnathifera</taxon>
        <taxon>Rotifera</taxon>
        <taxon>Eurotatoria</taxon>
        <taxon>Bdelloidea</taxon>
        <taxon>Adinetida</taxon>
        <taxon>Adinetidae</taxon>
        <taxon>Adineta</taxon>
    </lineage>
</organism>
<feature type="region of interest" description="Disordered" evidence="1">
    <location>
        <begin position="25"/>
        <end position="45"/>
    </location>
</feature>
<comment type="caution">
    <text evidence="4">The sequence shown here is derived from an EMBL/GenBank/DDBJ whole genome shotgun (WGS) entry which is preliminary data.</text>
</comment>
<reference evidence="4" key="1">
    <citation type="submission" date="2021-02" db="EMBL/GenBank/DDBJ databases">
        <authorList>
            <person name="Nowell W R."/>
        </authorList>
    </citation>
    <scope>NUCLEOTIDE SEQUENCE</scope>
</reference>